<dbReference type="GeneID" id="100498670"/>
<keyword evidence="2" id="KW-1185">Reference proteome</keyword>
<protein>
    <recommendedName>
        <fullName evidence="3">Genetic suppressor element-like domain-containing protein</fullName>
    </recommendedName>
</protein>
<proteinExistence type="predicted"/>
<organism evidence="1 2">
    <name type="scientific">Nasonia vitripennis</name>
    <name type="common">Parasitic wasp</name>
    <dbReference type="NCBI Taxonomy" id="7425"/>
    <lineage>
        <taxon>Eukaryota</taxon>
        <taxon>Metazoa</taxon>
        <taxon>Ecdysozoa</taxon>
        <taxon>Arthropoda</taxon>
        <taxon>Hexapoda</taxon>
        <taxon>Insecta</taxon>
        <taxon>Pterygota</taxon>
        <taxon>Neoptera</taxon>
        <taxon>Endopterygota</taxon>
        <taxon>Hymenoptera</taxon>
        <taxon>Apocrita</taxon>
        <taxon>Proctotrupomorpha</taxon>
        <taxon>Chalcidoidea</taxon>
        <taxon>Pteromalidae</taxon>
        <taxon>Pteromalinae</taxon>
        <taxon>Nasonia</taxon>
    </lineage>
</organism>
<dbReference type="InParanoid" id="A0A7M7Q7Z7"/>
<reference evidence="1" key="1">
    <citation type="submission" date="2021-01" db="UniProtKB">
        <authorList>
            <consortium name="EnsemblMetazoa"/>
        </authorList>
    </citation>
    <scope>IDENTIFICATION</scope>
</reference>
<evidence type="ECO:0008006" key="3">
    <source>
        <dbReference type="Google" id="ProtNLM"/>
    </source>
</evidence>
<evidence type="ECO:0000313" key="1">
    <source>
        <dbReference type="EnsemblMetazoa" id="XP_031781815"/>
    </source>
</evidence>
<dbReference type="FunCoup" id="A0A7M7Q7Z7">
    <property type="interactions" value="2"/>
</dbReference>
<evidence type="ECO:0000313" key="2">
    <source>
        <dbReference type="Proteomes" id="UP000002358"/>
    </source>
</evidence>
<dbReference type="AlphaFoldDB" id="A0A7M7Q7Z7"/>
<dbReference type="RefSeq" id="XP_031781815.1">
    <property type="nucleotide sequence ID" value="XM_031925955.2"/>
</dbReference>
<sequence>MGPPGSNINYSSNSTGYITEKMYVLLQLYLQNKNWNPTNELVQCFADLKETSVLPSASYLQMLVTRIGLNSQGRLILRESGKLIIPYEQFGNAVMMKHLDGPHGLHLTAEGTIRAIIEHFTIGKENFGMEKEFIVEMVQNCPNPTCRFYKNQAELSQKSVAVGSFFNQEHDTISSTLMRTNYSLNMDFQSNINIAIPSHSGTSLSETSDNRSNNSQRSYSLLLKKIGTKLHETSAKIVPTSDSFKLTEFLRTNSDNYENSSNLQTFRNSVKEFTSLDNEMWVIDADLKSGRSTTIIDGQDKIIRSFAEVMKNMSRMKSCVRPAMCKPYGKQSETLQKTLIDTIQLIQSLRSFLPPPHISVSSWKTEDKHGLDHSNASYLPCL</sequence>
<name>A0A7M7Q7Z7_NASVI</name>
<dbReference type="EnsemblMetazoa" id="XM_031925955">
    <property type="protein sequence ID" value="XP_031781815"/>
    <property type="gene ID" value="LOC100498670"/>
</dbReference>
<accession>A0A7M7Q7Z7</accession>
<dbReference type="Proteomes" id="UP000002358">
    <property type="component" value="Unassembled WGS sequence"/>
</dbReference>
<dbReference type="OrthoDB" id="5955164at2759"/>